<dbReference type="AlphaFoldDB" id="A0A1Y5PL45"/>
<protein>
    <submittedName>
        <fullName evidence="1">Uncharacterized protein</fullName>
    </submittedName>
</protein>
<gene>
    <name evidence="1" type="ORF">MHPYR_760008</name>
</gene>
<reference evidence="1" key="1">
    <citation type="submission" date="2016-03" db="EMBL/GenBank/DDBJ databases">
        <authorList>
            <person name="Ploux O."/>
        </authorList>
    </citation>
    <scope>NUCLEOTIDE SEQUENCE</scope>
    <source>
        <strain evidence="1">UC10</strain>
    </source>
</reference>
<sequence>MSRLTGNVTNSGVPQVSWKRQFGLLTSPDLVHLYMTRRSWLQRLTVCLLGIRFPRHLPSRLLRPYRPGGLDRGMGCRDLLATDREVTTRGDDC</sequence>
<organism evidence="1">
    <name type="scientific">uncultured Mycobacterium sp</name>
    <dbReference type="NCBI Taxonomy" id="171292"/>
    <lineage>
        <taxon>Bacteria</taxon>
        <taxon>Bacillati</taxon>
        <taxon>Actinomycetota</taxon>
        <taxon>Actinomycetes</taxon>
        <taxon>Mycobacteriales</taxon>
        <taxon>Mycobacteriaceae</taxon>
        <taxon>Mycobacterium</taxon>
        <taxon>environmental samples</taxon>
    </lineage>
</organism>
<proteinExistence type="predicted"/>
<dbReference type="EMBL" id="FLQS01000074">
    <property type="protein sequence ID" value="SBS79364.1"/>
    <property type="molecule type" value="Genomic_DNA"/>
</dbReference>
<name>A0A1Y5PL45_9MYCO</name>
<accession>A0A1Y5PL45</accession>
<evidence type="ECO:0000313" key="1">
    <source>
        <dbReference type="EMBL" id="SBS79364.1"/>
    </source>
</evidence>